<dbReference type="PANTHER" id="PTHR43628:SF1">
    <property type="entry name" value="CHITIN SYNTHASE REGULATORY FACTOR 2-RELATED"/>
    <property type="match status" value="1"/>
</dbReference>
<evidence type="ECO:0008006" key="2">
    <source>
        <dbReference type="Google" id="ProtNLM"/>
    </source>
</evidence>
<accession>A0A3B1BXT1</accession>
<dbReference type="SUPFAM" id="SSF81901">
    <property type="entry name" value="HCP-like"/>
    <property type="match status" value="1"/>
</dbReference>
<dbReference type="Gene3D" id="1.25.40.10">
    <property type="entry name" value="Tetratricopeptide repeat domain"/>
    <property type="match status" value="1"/>
</dbReference>
<dbReference type="InterPro" id="IPR006597">
    <property type="entry name" value="Sel1-like"/>
</dbReference>
<name>A0A3B1BXT1_9ZZZZ</name>
<dbReference type="AlphaFoldDB" id="A0A3B1BXT1"/>
<proteinExistence type="predicted"/>
<dbReference type="SMART" id="SM00671">
    <property type="entry name" value="SEL1"/>
    <property type="match status" value="4"/>
</dbReference>
<evidence type="ECO:0000313" key="1">
    <source>
        <dbReference type="EMBL" id="VAX11195.1"/>
    </source>
</evidence>
<protein>
    <recommendedName>
        <fullName evidence="2">Sel1 repeat family protein</fullName>
    </recommendedName>
</protein>
<sequence length="197" mass="22175">MKRHLTLLLTGFLSLSVISNAQCGTLNDGLRAFNAKNYQQAMAAWKPLAEKNNPDALYNIGLLYMKGLGVDEDFRAARHWFKQAAKYGSVDAAYNLGVMYKKRRFGYPSSKDALYWWRQAAERGHPESQFNLGVMLAYGNGTGKDVSAALKLWQQAANQNNISAMQTLAQVYEKGLFDLSPDPAKARYWVEKARLKK</sequence>
<dbReference type="InterPro" id="IPR052945">
    <property type="entry name" value="Mitotic_Regulator"/>
</dbReference>
<reference evidence="1" key="1">
    <citation type="submission" date="2018-06" db="EMBL/GenBank/DDBJ databases">
        <authorList>
            <person name="Zhirakovskaya E."/>
        </authorList>
    </citation>
    <scope>NUCLEOTIDE SEQUENCE</scope>
</reference>
<organism evidence="1">
    <name type="scientific">hydrothermal vent metagenome</name>
    <dbReference type="NCBI Taxonomy" id="652676"/>
    <lineage>
        <taxon>unclassified sequences</taxon>
        <taxon>metagenomes</taxon>
        <taxon>ecological metagenomes</taxon>
    </lineage>
</organism>
<dbReference type="Pfam" id="PF08238">
    <property type="entry name" value="Sel1"/>
    <property type="match status" value="4"/>
</dbReference>
<dbReference type="EMBL" id="UOFY01000066">
    <property type="protein sequence ID" value="VAX11195.1"/>
    <property type="molecule type" value="Genomic_DNA"/>
</dbReference>
<dbReference type="PANTHER" id="PTHR43628">
    <property type="entry name" value="ACTIVATOR OF C KINASE PROTEIN 1-RELATED"/>
    <property type="match status" value="1"/>
</dbReference>
<gene>
    <name evidence="1" type="ORF">MNBD_GAMMA25-1667</name>
</gene>
<dbReference type="InterPro" id="IPR011990">
    <property type="entry name" value="TPR-like_helical_dom_sf"/>
</dbReference>